<keyword evidence="2" id="KW-1185">Reference proteome</keyword>
<protein>
    <submittedName>
        <fullName evidence="1">Integrase catalytic domain-containing protein</fullName>
    </submittedName>
</protein>
<reference evidence="2" key="1">
    <citation type="submission" date="2024-07" db="EMBL/GenBank/DDBJ databases">
        <title>Two chromosome-level genome assemblies of Korean endemic species Abeliophyllum distichum and Forsythia ovata (Oleaceae).</title>
        <authorList>
            <person name="Jang H."/>
        </authorList>
    </citation>
    <scope>NUCLEOTIDE SEQUENCE [LARGE SCALE GENOMIC DNA]</scope>
</reference>
<dbReference type="InterPro" id="IPR043128">
    <property type="entry name" value="Rev_trsase/Diguanyl_cyclase"/>
</dbReference>
<dbReference type="PANTHER" id="PTHR48475:SF2">
    <property type="entry name" value="RIBONUCLEASE H"/>
    <property type="match status" value="1"/>
</dbReference>
<evidence type="ECO:0000313" key="1">
    <source>
        <dbReference type="EMBL" id="KAL2490953.1"/>
    </source>
</evidence>
<evidence type="ECO:0000313" key="2">
    <source>
        <dbReference type="Proteomes" id="UP001604336"/>
    </source>
</evidence>
<accession>A0ABD1RRA3</accession>
<comment type="caution">
    <text evidence="1">The sequence shown here is derived from an EMBL/GenBank/DDBJ whole genome shotgun (WGS) entry which is preliminary data.</text>
</comment>
<sequence length="166" mass="19189">MGVASRKFLGYMVNQHRIEANLEKIKAFVGMGSSSSPKKVQSLTRSLAALNRFISKATDRCQLFFQTIKEEKQFEWTKNFENTFRELKTLLRKTPLLSKPKNRETLLIYLAVSEKTKPDTSRRLIKWSIELSEFDIFYKPRPSIKGQALADFMAEFVHIPEGLPEA</sequence>
<dbReference type="EMBL" id="JBFOLK010000008">
    <property type="protein sequence ID" value="KAL2490953.1"/>
    <property type="molecule type" value="Genomic_DNA"/>
</dbReference>
<proteinExistence type="predicted"/>
<dbReference type="SUPFAM" id="SSF56672">
    <property type="entry name" value="DNA/RNA polymerases"/>
    <property type="match status" value="1"/>
</dbReference>
<gene>
    <name evidence="1" type="ORF">Adt_26581</name>
</gene>
<dbReference type="Gene3D" id="3.30.70.270">
    <property type="match status" value="1"/>
</dbReference>
<dbReference type="PANTHER" id="PTHR48475">
    <property type="entry name" value="RIBONUCLEASE H"/>
    <property type="match status" value="1"/>
</dbReference>
<dbReference type="AlphaFoldDB" id="A0ABD1RRA3"/>
<dbReference type="InterPro" id="IPR043502">
    <property type="entry name" value="DNA/RNA_pol_sf"/>
</dbReference>
<dbReference type="Proteomes" id="UP001604336">
    <property type="component" value="Unassembled WGS sequence"/>
</dbReference>
<name>A0ABD1RRA3_9LAMI</name>
<organism evidence="1 2">
    <name type="scientific">Abeliophyllum distichum</name>
    <dbReference type="NCBI Taxonomy" id="126358"/>
    <lineage>
        <taxon>Eukaryota</taxon>
        <taxon>Viridiplantae</taxon>
        <taxon>Streptophyta</taxon>
        <taxon>Embryophyta</taxon>
        <taxon>Tracheophyta</taxon>
        <taxon>Spermatophyta</taxon>
        <taxon>Magnoliopsida</taxon>
        <taxon>eudicotyledons</taxon>
        <taxon>Gunneridae</taxon>
        <taxon>Pentapetalae</taxon>
        <taxon>asterids</taxon>
        <taxon>lamiids</taxon>
        <taxon>Lamiales</taxon>
        <taxon>Oleaceae</taxon>
        <taxon>Forsythieae</taxon>
        <taxon>Abeliophyllum</taxon>
    </lineage>
</organism>